<feature type="chain" id="PRO_5031529926" evidence="1">
    <location>
        <begin position="22"/>
        <end position="184"/>
    </location>
</feature>
<evidence type="ECO:0000256" key="1">
    <source>
        <dbReference type="SAM" id="SignalP"/>
    </source>
</evidence>
<keyword evidence="4" id="KW-1185">Reference proteome</keyword>
<dbReference type="InterPro" id="IPR012347">
    <property type="entry name" value="Ferritin-like"/>
</dbReference>
<dbReference type="OrthoDB" id="7469253at2"/>
<dbReference type="PANTHER" id="PTHR38593:SF1">
    <property type="entry name" value="BLR2558 PROTEIN"/>
    <property type="match status" value="1"/>
</dbReference>
<evidence type="ECO:0000259" key="2">
    <source>
        <dbReference type="Pfam" id="PF13628"/>
    </source>
</evidence>
<comment type="caution">
    <text evidence="3">The sequence shown here is derived from an EMBL/GenBank/DDBJ whole genome shotgun (WGS) entry which is preliminary data.</text>
</comment>
<reference evidence="3 4" key="1">
    <citation type="submission" date="2020-08" db="EMBL/GenBank/DDBJ databases">
        <title>Genomic Encyclopedia of Type Strains, Phase IV (KMG-IV): sequencing the most valuable type-strain genomes for metagenomic binning, comparative biology and taxonomic classification.</title>
        <authorList>
            <person name="Goeker M."/>
        </authorList>
    </citation>
    <scope>NUCLEOTIDE SEQUENCE [LARGE SCALE GENOMIC DNA]</scope>
    <source>
        <strain evidence="3 4">DSM 103336</strain>
    </source>
</reference>
<evidence type="ECO:0000313" key="4">
    <source>
        <dbReference type="Proteomes" id="UP000546701"/>
    </source>
</evidence>
<dbReference type="Proteomes" id="UP000546701">
    <property type="component" value="Unassembled WGS sequence"/>
</dbReference>
<dbReference type="EMBL" id="JACIJR010000001">
    <property type="protein sequence ID" value="MBB5727550.1"/>
    <property type="molecule type" value="Genomic_DNA"/>
</dbReference>
<dbReference type="Pfam" id="PF13628">
    <property type="entry name" value="DUF4142"/>
    <property type="match status" value="1"/>
</dbReference>
<dbReference type="RefSeq" id="WP_157175409.1">
    <property type="nucleotide sequence ID" value="NZ_BMJP01000001.1"/>
</dbReference>
<dbReference type="Gene3D" id="1.20.1260.10">
    <property type="match status" value="1"/>
</dbReference>
<dbReference type="InterPro" id="IPR025419">
    <property type="entry name" value="DUF4142"/>
</dbReference>
<dbReference type="PANTHER" id="PTHR38593">
    <property type="entry name" value="BLR2558 PROTEIN"/>
    <property type="match status" value="1"/>
</dbReference>
<protein>
    <submittedName>
        <fullName evidence="3">Putative membrane protein</fullName>
    </submittedName>
</protein>
<sequence length="184" mass="19744">MKRMMMIAGAMMLATSGMTVAQTMSPTDVGVQLMTGTSATDYVKLAADGDMYEIASSKLAMSKAQRPDVKAFAREMVADHTATTKTLMAALKNPDRTIAKPGTRMSTGNEAKIALLKKAPKASFDDLYLQQQMQAHQTAWALHGGYATDGTDPALKQVASTAVPVIERHLMHVKQMTTTAMSGM</sequence>
<gene>
    <name evidence="3" type="ORF">FHS99_000006</name>
</gene>
<name>A0A7W9F1L7_9SPHN</name>
<evidence type="ECO:0000313" key="3">
    <source>
        <dbReference type="EMBL" id="MBB5727550.1"/>
    </source>
</evidence>
<proteinExistence type="predicted"/>
<dbReference type="AlphaFoldDB" id="A0A7W9F1L7"/>
<keyword evidence="1" id="KW-0732">Signal</keyword>
<organism evidence="3 4">
    <name type="scientific">Sphingomonas prati</name>
    <dbReference type="NCBI Taxonomy" id="1843237"/>
    <lineage>
        <taxon>Bacteria</taxon>
        <taxon>Pseudomonadati</taxon>
        <taxon>Pseudomonadota</taxon>
        <taxon>Alphaproteobacteria</taxon>
        <taxon>Sphingomonadales</taxon>
        <taxon>Sphingomonadaceae</taxon>
        <taxon>Sphingomonas</taxon>
    </lineage>
</organism>
<feature type="signal peptide" evidence="1">
    <location>
        <begin position="1"/>
        <end position="21"/>
    </location>
</feature>
<accession>A0A7W9F1L7</accession>
<feature type="domain" description="DUF4142" evidence="2">
    <location>
        <begin position="39"/>
        <end position="176"/>
    </location>
</feature>